<dbReference type="EMBL" id="CM047587">
    <property type="protein sequence ID" value="KAI9908705.1"/>
    <property type="molecule type" value="Genomic_DNA"/>
</dbReference>
<accession>A0ACC0VRX5</accession>
<evidence type="ECO:0000313" key="1">
    <source>
        <dbReference type="EMBL" id="KAI9908705.1"/>
    </source>
</evidence>
<proteinExistence type="predicted"/>
<sequence>MITVKMKVVRTTAITDKAASKMLKKFVDTKEADSNTNLMMNEEVKFQLVQVLAHLQGKKPQIRLHQDEGLYGQF</sequence>
<organism evidence="1 2">
    <name type="scientific">Peronosclerospora sorghi</name>
    <dbReference type="NCBI Taxonomy" id="230839"/>
    <lineage>
        <taxon>Eukaryota</taxon>
        <taxon>Sar</taxon>
        <taxon>Stramenopiles</taxon>
        <taxon>Oomycota</taxon>
        <taxon>Peronosporomycetes</taxon>
        <taxon>Peronosporales</taxon>
        <taxon>Peronosporaceae</taxon>
        <taxon>Peronosclerospora</taxon>
    </lineage>
</organism>
<dbReference type="Proteomes" id="UP001163321">
    <property type="component" value="Chromosome 8"/>
</dbReference>
<name>A0ACC0VRX5_9STRA</name>
<protein>
    <submittedName>
        <fullName evidence="1">Uncharacterized protein</fullName>
    </submittedName>
</protein>
<gene>
    <name evidence="1" type="ORF">PsorP6_004466</name>
</gene>
<evidence type="ECO:0000313" key="2">
    <source>
        <dbReference type="Proteomes" id="UP001163321"/>
    </source>
</evidence>
<reference evidence="1 2" key="1">
    <citation type="journal article" date="2022" name="bioRxiv">
        <title>The genome of the oomycete Peronosclerospora sorghi, a cosmopolitan pathogen of maize and sorghum, is inflated with dispersed pseudogenes.</title>
        <authorList>
            <person name="Fletcher K."/>
            <person name="Martin F."/>
            <person name="Isakeit T."/>
            <person name="Cavanaugh K."/>
            <person name="Magill C."/>
            <person name="Michelmore R."/>
        </authorList>
    </citation>
    <scope>NUCLEOTIDE SEQUENCE [LARGE SCALE GENOMIC DNA]</scope>
    <source>
        <strain evidence="1">P6</strain>
    </source>
</reference>
<comment type="caution">
    <text evidence="1">The sequence shown here is derived from an EMBL/GenBank/DDBJ whole genome shotgun (WGS) entry which is preliminary data.</text>
</comment>
<keyword evidence="2" id="KW-1185">Reference proteome</keyword>